<dbReference type="PANTHER" id="PTHR23501:SF197">
    <property type="entry name" value="COMD"/>
    <property type="match status" value="1"/>
</dbReference>
<dbReference type="PANTHER" id="PTHR23501">
    <property type="entry name" value="MAJOR FACILITATOR SUPERFAMILY"/>
    <property type="match status" value="1"/>
</dbReference>
<feature type="transmembrane region" description="Helical" evidence="8">
    <location>
        <begin position="145"/>
        <end position="164"/>
    </location>
</feature>
<feature type="transmembrane region" description="Helical" evidence="8">
    <location>
        <begin position="206"/>
        <end position="225"/>
    </location>
</feature>
<feature type="transmembrane region" description="Helical" evidence="8">
    <location>
        <begin position="308"/>
        <end position="326"/>
    </location>
</feature>
<organism evidence="10 11">
    <name type="scientific">Streptomyces orinoci</name>
    <name type="common">Streptoverticillium orinoci</name>
    <dbReference type="NCBI Taxonomy" id="67339"/>
    <lineage>
        <taxon>Bacteria</taxon>
        <taxon>Bacillati</taxon>
        <taxon>Actinomycetota</taxon>
        <taxon>Actinomycetes</taxon>
        <taxon>Kitasatosporales</taxon>
        <taxon>Streptomycetaceae</taxon>
        <taxon>Streptomyces</taxon>
    </lineage>
</organism>
<keyword evidence="5 8" id="KW-1133">Transmembrane helix</keyword>
<feature type="transmembrane region" description="Helical" evidence="8">
    <location>
        <begin position="109"/>
        <end position="133"/>
    </location>
</feature>
<evidence type="ECO:0000256" key="7">
    <source>
        <dbReference type="SAM" id="MobiDB-lite"/>
    </source>
</evidence>
<protein>
    <submittedName>
        <fullName evidence="10">MDR family MFS transporter</fullName>
    </submittedName>
</protein>
<dbReference type="PROSITE" id="PS50850">
    <property type="entry name" value="MFS"/>
    <property type="match status" value="1"/>
</dbReference>
<evidence type="ECO:0000256" key="8">
    <source>
        <dbReference type="SAM" id="Phobius"/>
    </source>
</evidence>
<proteinExistence type="predicted"/>
<evidence type="ECO:0000256" key="6">
    <source>
        <dbReference type="ARBA" id="ARBA00023136"/>
    </source>
</evidence>
<dbReference type="Gene3D" id="1.20.1250.20">
    <property type="entry name" value="MFS general substrate transporter like domains"/>
    <property type="match status" value="1"/>
</dbReference>
<comment type="caution">
    <text evidence="10">The sequence shown here is derived from an EMBL/GenBank/DDBJ whole genome shotgun (WGS) entry which is preliminary data.</text>
</comment>
<keyword evidence="6 8" id="KW-0472">Membrane</keyword>
<dbReference type="InterPro" id="IPR004638">
    <property type="entry name" value="EmrB-like"/>
</dbReference>
<dbReference type="InterPro" id="IPR011701">
    <property type="entry name" value="MFS"/>
</dbReference>
<feature type="domain" description="Major facilitator superfamily (MFS) profile" evidence="9">
    <location>
        <begin position="19"/>
        <end position="499"/>
    </location>
</feature>
<keyword evidence="2" id="KW-0813">Transport</keyword>
<gene>
    <name evidence="10" type="ORF">AB0L16_21055</name>
</gene>
<accession>A0ABV3K533</accession>
<evidence type="ECO:0000256" key="5">
    <source>
        <dbReference type="ARBA" id="ARBA00022989"/>
    </source>
</evidence>
<evidence type="ECO:0000313" key="11">
    <source>
        <dbReference type="Proteomes" id="UP001552594"/>
    </source>
</evidence>
<evidence type="ECO:0000256" key="3">
    <source>
        <dbReference type="ARBA" id="ARBA00022475"/>
    </source>
</evidence>
<feature type="transmembrane region" description="Helical" evidence="8">
    <location>
        <begin position="476"/>
        <end position="494"/>
    </location>
</feature>
<feature type="region of interest" description="Disordered" evidence="7">
    <location>
        <begin position="499"/>
        <end position="520"/>
    </location>
</feature>
<dbReference type="RefSeq" id="WP_109282156.1">
    <property type="nucleotide sequence ID" value="NZ_JBFAUK010000017.1"/>
</dbReference>
<dbReference type="Gene3D" id="1.20.1720.10">
    <property type="entry name" value="Multidrug resistance protein D"/>
    <property type="match status" value="1"/>
</dbReference>
<evidence type="ECO:0000259" key="9">
    <source>
        <dbReference type="PROSITE" id="PS50850"/>
    </source>
</evidence>
<evidence type="ECO:0000256" key="1">
    <source>
        <dbReference type="ARBA" id="ARBA00004651"/>
    </source>
</evidence>
<name>A0ABV3K533_STRON</name>
<keyword evidence="4 8" id="KW-0812">Transmembrane</keyword>
<evidence type="ECO:0000256" key="4">
    <source>
        <dbReference type="ARBA" id="ARBA00022692"/>
    </source>
</evidence>
<feature type="transmembrane region" description="Helical" evidence="8">
    <location>
        <begin position="274"/>
        <end position="296"/>
    </location>
</feature>
<feature type="transmembrane region" description="Helical" evidence="8">
    <location>
        <begin position="338"/>
        <end position="357"/>
    </location>
</feature>
<sequence>MPQEPAPGATPTPRATKVVIGAVVIAMLLASLDNLILGSAMPTIVSEFGGLDHLSWVASAYMLATAAATPLWGKFGDMYGRKGTFLSSIAIFLAGSAASGLSQSMGQLIAFRAVQGLGAGGLMVGALSLMAALIPPAERGKYQALISGAMGVAMVGGPVAGGFITDHLGWRWCFYVNLPLGVLALALLVSWLHLPQQRSQARVDYAGAVLLTTAISALVLLSTWGGTEYPWTSPVIATLAVVFLAATALFLAVERRAAEPVLPPHLFRDRNLSLANAIAFLMGCVMVGAMTFLPLFQQTVQGASATNSGLLMLPMVLGIVGANLTTGQLATRTARYRLFLVAGSALLVAGVALMLRMDVGTGRTETGCYMAVLGIGVGLLMQNTIQVAMESVELKDLGVASSSVTLSRTLGGTLGVAVAGAVFSHQVRRVMADRLGASAGRVGGGSSRLDAASLNKLPSKVRSAYEHAVAGGIHQVFLYASAVGLVSLAVSWFVRNGRRDRSLPEPPADRPAPDHASSAA</sequence>
<dbReference type="SUPFAM" id="SSF103473">
    <property type="entry name" value="MFS general substrate transporter"/>
    <property type="match status" value="1"/>
</dbReference>
<evidence type="ECO:0000313" key="10">
    <source>
        <dbReference type="EMBL" id="MEV5508900.1"/>
    </source>
</evidence>
<dbReference type="EMBL" id="JBFAUK010000017">
    <property type="protein sequence ID" value="MEV5508900.1"/>
    <property type="molecule type" value="Genomic_DNA"/>
</dbReference>
<dbReference type="Pfam" id="PF07690">
    <property type="entry name" value="MFS_1"/>
    <property type="match status" value="1"/>
</dbReference>
<reference evidence="10 11" key="1">
    <citation type="submission" date="2024-06" db="EMBL/GenBank/DDBJ databases">
        <title>The Natural Products Discovery Center: Release of the First 8490 Sequenced Strains for Exploring Actinobacteria Biosynthetic Diversity.</title>
        <authorList>
            <person name="Kalkreuter E."/>
            <person name="Kautsar S.A."/>
            <person name="Yang D."/>
            <person name="Bader C.D."/>
            <person name="Teijaro C.N."/>
            <person name="Fluegel L."/>
            <person name="Davis C.M."/>
            <person name="Simpson J.R."/>
            <person name="Lauterbach L."/>
            <person name="Steele A.D."/>
            <person name="Gui C."/>
            <person name="Meng S."/>
            <person name="Li G."/>
            <person name="Viehrig K."/>
            <person name="Ye F."/>
            <person name="Su P."/>
            <person name="Kiefer A.F."/>
            <person name="Nichols A."/>
            <person name="Cepeda A.J."/>
            <person name="Yan W."/>
            <person name="Fan B."/>
            <person name="Jiang Y."/>
            <person name="Adhikari A."/>
            <person name="Zheng C.-J."/>
            <person name="Schuster L."/>
            <person name="Cowan T.M."/>
            <person name="Smanski M.J."/>
            <person name="Chevrette M.G."/>
            <person name="De Carvalho L.P.S."/>
            <person name="Shen B."/>
        </authorList>
    </citation>
    <scope>NUCLEOTIDE SEQUENCE [LARGE SCALE GENOMIC DNA]</scope>
    <source>
        <strain evidence="10 11">NPDC052347</strain>
    </source>
</reference>
<evidence type="ECO:0000256" key="2">
    <source>
        <dbReference type="ARBA" id="ARBA00022448"/>
    </source>
</evidence>
<feature type="transmembrane region" description="Helical" evidence="8">
    <location>
        <begin position="176"/>
        <end position="194"/>
    </location>
</feature>
<comment type="subcellular location">
    <subcellularLocation>
        <location evidence="1">Cell membrane</location>
        <topology evidence="1">Multi-pass membrane protein</topology>
    </subcellularLocation>
</comment>
<feature type="transmembrane region" description="Helical" evidence="8">
    <location>
        <begin position="85"/>
        <end position="103"/>
    </location>
</feature>
<feature type="transmembrane region" description="Helical" evidence="8">
    <location>
        <begin position="53"/>
        <end position="73"/>
    </location>
</feature>
<keyword evidence="11" id="KW-1185">Reference proteome</keyword>
<dbReference type="NCBIfam" id="TIGR00711">
    <property type="entry name" value="efflux_EmrB"/>
    <property type="match status" value="1"/>
</dbReference>
<dbReference type="Proteomes" id="UP001552594">
    <property type="component" value="Unassembled WGS sequence"/>
</dbReference>
<dbReference type="CDD" id="cd17502">
    <property type="entry name" value="MFS_Azr1_MDR_like"/>
    <property type="match status" value="1"/>
</dbReference>
<dbReference type="InterPro" id="IPR036259">
    <property type="entry name" value="MFS_trans_sf"/>
</dbReference>
<keyword evidence="3" id="KW-1003">Cell membrane</keyword>
<feature type="compositionally biased region" description="Basic and acidic residues" evidence="7">
    <location>
        <begin position="499"/>
        <end position="513"/>
    </location>
</feature>
<feature type="transmembrane region" description="Helical" evidence="8">
    <location>
        <begin position="231"/>
        <end position="253"/>
    </location>
</feature>
<feature type="transmembrane region" description="Helical" evidence="8">
    <location>
        <begin position="18"/>
        <end position="41"/>
    </location>
</feature>
<dbReference type="InterPro" id="IPR020846">
    <property type="entry name" value="MFS_dom"/>
</dbReference>